<dbReference type="PANTHER" id="PTHR32166">
    <property type="entry name" value="OSJNBA0013A04.12 PROTEIN"/>
    <property type="match status" value="1"/>
</dbReference>
<feature type="region of interest" description="Disordered" evidence="1">
    <location>
        <begin position="329"/>
        <end position="354"/>
    </location>
</feature>
<dbReference type="EMBL" id="NMUH01003232">
    <property type="protein sequence ID" value="MQM04511.1"/>
    <property type="molecule type" value="Genomic_DNA"/>
</dbReference>
<accession>A0A843WFW3</accession>
<organism evidence="2 3">
    <name type="scientific">Colocasia esculenta</name>
    <name type="common">Wild taro</name>
    <name type="synonym">Arum esculentum</name>
    <dbReference type="NCBI Taxonomy" id="4460"/>
    <lineage>
        <taxon>Eukaryota</taxon>
        <taxon>Viridiplantae</taxon>
        <taxon>Streptophyta</taxon>
        <taxon>Embryophyta</taxon>
        <taxon>Tracheophyta</taxon>
        <taxon>Spermatophyta</taxon>
        <taxon>Magnoliopsida</taxon>
        <taxon>Liliopsida</taxon>
        <taxon>Araceae</taxon>
        <taxon>Aroideae</taxon>
        <taxon>Colocasieae</taxon>
        <taxon>Colocasia</taxon>
    </lineage>
</organism>
<name>A0A843WFW3_COLES</name>
<comment type="caution">
    <text evidence="2">The sequence shown here is derived from an EMBL/GenBank/DDBJ whole genome shotgun (WGS) entry which is preliminary data.</text>
</comment>
<evidence type="ECO:0000313" key="2">
    <source>
        <dbReference type="EMBL" id="MQM04511.1"/>
    </source>
</evidence>
<dbReference type="InterPro" id="IPR012337">
    <property type="entry name" value="RNaseH-like_sf"/>
</dbReference>
<gene>
    <name evidence="2" type="ORF">Taro_037310</name>
</gene>
<dbReference type="PANTHER" id="PTHR32166:SF105">
    <property type="entry name" value="HAT DIMERIZATION DOMAIN-CONTAINING PROTEIN"/>
    <property type="match status" value="1"/>
</dbReference>
<evidence type="ECO:0000256" key="1">
    <source>
        <dbReference type="SAM" id="MobiDB-lite"/>
    </source>
</evidence>
<dbReference type="AlphaFoldDB" id="A0A843WFW3"/>
<dbReference type="SUPFAM" id="SSF53098">
    <property type="entry name" value="Ribonuclease H-like"/>
    <property type="match status" value="1"/>
</dbReference>
<feature type="compositionally biased region" description="Polar residues" evidence="1">
    <location>
        <begin position="254"/>
        <end position="265"/>
    </location>
</feature>
<proteinExistence type="predicted"/>
<feature type="compositionally biased region" description="Acidic residues" evidence="1">
    <location>
        <begin position="236"/>
        <end position="245"/>
    </location>
</feature>
<dbReference type="OrthoDB" id="671944at2759"/>
<evidence type="ECO:0000313" key="3">
    <source>
        <dbReference type="Proteomes" id="UP000652761"/>
    </source>
</evidence>
<feature type="region of interest" description="Disordered" evidence="1">
    <location>
        <begin position="172"/>
        <end position="210"/>
    </location>
</feature>
<protein>
    <submittedName>
        <fullName evidence="2">Uncharacterized protein</fullName>
    </submittedName>
</protein>
<dbReference type="Proteomes" id="UP000652761">
    <property type="component" value="Unassembled WGS sequence"/>
</dbReference>
<reference evidence="2" key="1">
    <citation type="submission" date="2017-07" db="EMBL/GenBank/DDBJ databases">
        <title>Taro Niue Genome Assembly and Annotation.</title>
        <authorList>
            <person name="Atibalentja N."/>
            <person name="Keating K."/>
            <person name="Fields C.J."/>
        </authorList>
    </citation>
    <scope>NUCLEOTIDE SEQUENCE</scope>
    <source>
        <strain evidence="2">Niue_2</strain>
        <tissue evidence="2">Leaf</tissue>
    </source>
</reference>
<sequence>MLKEIGTLQPVKMVVDAGHKITRFIYNHHVVLAWMRESTGGELLRPTVTRFATNFVALQSLLKHKDGLKRMFRGDKWLQSTFAGTSDGKEVEGIVNSSNFWDRVFKLVQIIEPLYEVLRVVDGDRRPSIGLVYAKLEAAKKKIREVSPRYAHLVLDVVEDRWDRQMSRDLHMAAQESRRKKTGATESPPTKGVVIREPPPPPVQKKKSWLSSWGFKKGKKGATLVEDPLDIADAETLDPNAEDDTPSPLDSPRLPNSASHDSMTTGGSSSDVGGDGGGNSGGGDSGQGGGDGDNGEGGGDGDSGQGGGGGGMAFTEEQFFRGATQDTIHGAPLQYNRRQKFRPSGHAGGSTVDSNSYDTMISDFERMSIQESVGSYGGHSYHPESTSTDYSSGYSGYTAIAGYLGPSPYMYPPPPVAFSVPVPVQVFAPLEDVQMA</sequence>
<feature type="compositionally biased region" description="Gly residues" evidence="1">
    <location>
        <begin position="273"/>
        <end position="312"/>
    </location>
</feature>
<keyword evidence="3" id="KW-1185">Reference proteome</keyword>
<feature type="region of interest" description="Disordered" evidence="1">
    <location>
        <begin position="236"/>
        <end position="314"/>
    </location>
</feature>